<protein>
    <submittedName>
        <fullName evidence="1">Uncharacterized protein</fullName>
    </submittedName>
</protein>
<evidence type="ECO:0000313" key="1">
    <source>
        <dbReference type="EMBL" id="QAY32561.1"/>
    </source>
</evidence>
<name>A0A4P6DRG7_9BIFI</name>
<dbReference type="Proteomes" id="UP000293589">
    <property type="component" value="Chromosome"/>
</dbReference>
<dbReference type="RefSeq" id="WP_129237056.1">
    <property type="nucleotide sequence ID" value="NZ_CP035464.1"/>
</dbReference>
<dbReference type="AlphaFoldDB" id="A0A4P6DRG7"/>
<proteinExistence type="predicted"/>
<dbReference type="EMBL" id="CP035464">
    <property type="protein sequence ID" value="QAY32561.1"/>
    <property type="molecule type" value="Genomic_DNA"/>
</dbReference>
<accession>A0A4P6DRG7</accession>
<sequence length="317" mass="34314">MGTRISYSLNGLPFDDDHCRVIVGTTWVAGISPRRSVTTVKGRHGTVTTGLTPRMDEREVTVSVVAWGADRDDYVSRFLRVCSMPSLVLSRTVERDNQSWTMQARVELTSLQPDGDERPAGIQARLTAVFTMPDVWWRSEDRMVMEVPSAGGMLIPPAGPAITNGVGYWTRALGEPDNSPSVLANFVTMSAGPKDNSPSILYTGLPEGYFGDAPITDVVVRVPACESVTVTNPVSGTTLRWSGSKPSGYLYVSTGLRAWSSSSSDAWESGTDLTAGVDYDGEPLEIWPAMDGSYSLNIQTTGGSDEGSAVSFVRQWW</sequence>
<reference evidence="1 2" key="1">
    <citation type="submission" date="2019-01" db="EMBL/GenBank/DDBJ databases">
        <title>Complete genome sequence of Bifidobacterium gallinarum CACC 514.</title>
        <authorList>
            <person name="Jung M."/>
        </authorList>
    </citation>
    <scope>NUCLEOTIDE SEQUENCE [LARGE SCALE GENOMIC DNA]</scope>
    <source>
        <strain evidence="1 2">CACC 514</strain>
    </source>
</reference>
<organism evidence="1 2">
    <name type="scientific">Bifidobacterium pullorum subsp. gallinarum</name>
    <dbReference type="NCBI Taxonomy" id="78344"/>
    <lineage>
        <taxon>Bacteria</taxon>
        <taxon>Bacillati</taxon>
        <taxon>Actinomycetota</taxon>
        <taxon>Actinomycetes</taxon>
        <taxon>Bifidobacteriales</taxon>
        <taxon>Bifidobacteriaceae</taxon>
        <taxon>Bifidobacterium</taxon>
    </lineage>
</organism>
<dbReference type="KEGG" id="bgx:ESN35_03295"/>
<gene>
    <name evidence="1" type="ORF">ESN35_03295</name>
</gene>
<evidence type="ECO:0000313" key="2">
    <source>
        <dbReference type="Proteomes" id="UP000293589"/>
    </source>
</evidence>